<gene>
    <name evidence="2" type="ORF">MS3_00005307</name>
</gene>
<protein>
    <recommendedName>
        <fullName evidence="1">Lipoyl synthase N-terminal domain-containing protein</fullName>
    </recommendedName>
</protein>
<sequence>MSLFLPRGSYVFSVSTATKLRAEWPYIQINITHSYSSTDKSSEFEENTPTRKLSPEFQKAVSHGPSLSEFTKLGNNNQSIKDFFSSPSSVTKSEKRLRLPEWLKTEIPCGGNVARLQKQLRSLNLHTTIHTYGLQVLWCVLLVSTDISSMHHQSKVKCLEA</sequence>
<dbReference type="EMBL" id="AMPZ03000003">
    <property type="protein sequence ID" value="KAH9587650.1"/>
    <property type="molecule type" value="Genomic_DNA"/>
</dbReference>
<dbReference type="GeneID" id="24595533"/>
<dbReference type="Pfam" id="PF16881">
    <property type="entry name" value="LIAS_N"/>
    <property type="match status" value="1"/>
</dbReference>
<dbReference type="InterPro" id="IPR031691">
    <property type="entry name" value="LIAS_N"/>
</dbReference>
<keyword evidence="3" id="KW-1185">Reference proteome</keyword>
<reference evidence="2" key="4">
    <citation type="journal article" date="2022" name="PLoS Pathog.">
        <title>Chromosome-level genome of Schistosoma haematobium underpins genome-wide explorations of molecular variation.</title>
        <authorList>
            <person name="Stroehlein A.J."/>
            <person name="Korhonen P.K."/>
            <person name="Lee V.V."/>
            <person name="Ralph S.A."/>
            <person name="Mentink-Kane M."/>
            <person name="You H."/>
            <person name="McManus D.P."/>
            <person name="Tchuente L.T."/>
            <person name="Stothard J.R."/>
            <person name="Kaur P."/>
            <person name="Dudchenko O."/>
            <person name="Aiden E.L."/>
            <person name="Yang B."/>
            <person name="Yang H."/>
            <person name="Emery A.M."/>
            <person name="Webster B.L."/>
            <person name="Brindley P.J."/>
            <person name="Rollinson D."/>
            <person name="Chang B.C.H."/>
            <person name="Gasser R.B."/>
            <person name="Young N.D."/>
        </authorList>
    </citation>
    <scope>NUCLEOTIDE SEQUENCE</scope>
</reference>
<feature type="domain" description="Lipoyl synthase N-terminal" evidence="1">
    <location>
        <begin position="47"/>
        <end position="128"/>
    </location>
</feature>
<dbReference type="CTD" id="24595533"/>
<dbReference type="RefSeq" id="XP_051069322.1">
    <property type="nucleotide sequence ID" value="XM_051213349.1"/>
</dbReference>
<comment type="caution">
    <text evidence="2">The sequence shown here is derived from an EMBL/GenBank/DDBJ whole genome shotgun (WGS) entry which is preliminary data.</text>
</comment>
<evidence type="ECO:0000259" key="1">
    <source>
        <dbReference type="Pfam" id="PF16881"/>
    </source>
</evidence>
<accession>A0A922S029</accession>
<dbReference type="AlphaFoldDB" id="A0A922S029"/>
<evidence type="ECO:0000313" key="2">
    <source>
        <dbReference type="EMBL" id="KAH9587650.1"/>
    </source>
</evidence>
<proteinExistence type="predicted"/>
<reference evidence="2" key="1">
    <citation type="journal article" date="2012" name="Nat. Genet.">
        <title>Whole-genome sequence of Schistosoma haematobium.</title>
        <authorList>
            <person name="Young N.D."/>
            <person name="Jex A.R."/>
            <person name="Li B."/>
            <person name="Liu S."/>
            <person name="Yang L."/>
            <person name="Xiong Z."/>
            <person name="Li Y."/>
            <person name="Cantacessi C."/>
            <person name="Hall R.S."/>
            <person name="Xu X."/>
            <person name="Chen F."/>
            <person name="Wu X."/>
            <person name="Zerlotini A."/>
            <person name="Oliveira G."/>
            <person name="Hofmann A."/>
            <person name="Zhang G."/>
            <person name="Fang X."/>
            <person name="Kang Y."/>
            <person name="Campbell B.E."/>
            <person name="Loukas A."/>
            <person name="Ranganathan S."/>
            <person name="Rollinson D."/>
            <person name="Rinaldi G."/>
            <person name="Brindley P.J."/>
            <person name="Yang H."/>
            <person name="Wang J."/>
            <person name="Wang J."/>
            <person name="Gasser R.B."/>
        </authorList>
    </citation>
    <scope>NUCLEOTIDE SEQUENCE</scope>
</reference>
<dbReference type="Proteomes" id="UP000471633">
    <property type="component" value="Unassembled WGS sequence"/>
</dbReference>
<reference evidence="2" key="2">
    <citation type="journal article" date="2019" name="Gigascience">
        <title>High-quality Schistosoma haematobium genome achieved by single-molecule and long-range sequencing.</title>
        <authorList>
            <person name="Stroehlein A.J."/>
            <person name="Korhonen P.K."/>
            <person name="Chong T.M."/>
            <person name="Lim Y.L."/>
            <person name="Chan K.G."/>
            <person name="Webster B."/>
            <person name="Rollinson D."/>
            <person name="Brindley P.J."/>
            <person name="Gasser R.B."/>
            <person name="Young N.D."/>
        </authorList>
    </citation>
    <scope>NUCLEOTIDE SEQUENCE</scope>
</reference>
<evidence type="ECO:0000313" key="3">
    <source>
        <dbReference type="Proteomes" id="UP000471633"/>
    </source>
</evidence>
<name>A0A922S029_SCHHA</name>
<organism evidence="2 3">
    <name type="scientific">Schistosoma haematobium</name>
    <name type="common">Blood fluke</name>
    <dbReference type="NCBI Taxonomy" id="6185"/>
    <lineage>
        <taxon>Eukaryota</taxon>
        <taxon>Metazoa</taxon>
        <taxon>Spiralia</taxon>
        <taxon>Lophotrochozoa</taxon>
        <taxon>Platyhelminthes</taxon>
        <taxon>Trematoda</taxon>
        <taxon>Digenea</taxon>
        <taxon>Strigeidida</taxon>
        <taxon>Schistosomatoidea</taxon>
        <taxon>Schistosomatidae</taxon>
        <taxon>Schistosoma</taxon>
    </lineage>
</organism>
<reference evidence="2" key="3">
    <citation type="submission" date="2021-06" db="EMBL/GenBank/DDBJ databases">
        <title>Chromosome-level genome assembly for S. haematobium.</title>
        <authorList>
            <person name="Stroehlein A.J."/>
        </authorList>
    </citation>
    <scope>NUCLEOTIDE SEQUENCE</scope>
</reference>
<dbReference type="KEGG" id="shx:MS3_00005307"/>